<organism evidence="1 2">
    <name type="scientific">Trichinella pseudospiralis</name>
    <name type="common">Parasitic roundworm</name>
    <dbReference type="NCBI Taxonomy" id="6337"/>
    <lineage>
        <taxon>Eukaryota</taxon>
        <taxon>Metazoa</taxon>
        <taxon>Ecdysozoa</taxon>
        <taxon>Nematoda</taxon>
        <taxon>Enoplea</taxon>
        <taxon>Dorylaimia</taxon>
        <taxon>Trichinellida</taxon>
        <taxon>Trichinellidae</taxon>
        <taxon>Trichinella</taxon>
    </lineage>
</organism>
<protein>
    <submittedName>
        <fullName evidence="1">Uncharacterized protein</fullName>
    </submittedName>
</protein>
<dbReference type="EMBL" id="JYDU01000053">
    <property type="protein sequence ID" value="KRX95622.1"/>
    <property type="molecule type" value="Genomic_DNA"/>
</dbReference>
<evidence type="ECO:0000313" key="1">
    <source>
        <dbReference type="EMBL" id="KRX95622.1"/>
    </source>
</evidence>
<reference evidence="1 2" key="1">
    <citation type="submission" date="2015-01" db="EMBL/GenBank/DDBJ databases">
        <title>Evolution of Trichinella species and genotypes.</title>
        <authorList>
            <person name="Korhonen P.K."/>
            <person name="Edoardo P."/>
            <person name="Giuseppe L.R."/>
            <person name="Gasser R.B."/>
        </authorList>
    </citation>
    <scope>NUCLEOTIDE SEQUENCE [LARGE SCALE GENOMIC DNA]</scope>
    <source>
        <strain evidence="1">ISS141</strain>
    </source>
</reference>
<sequence length="52" mass="5929">MVRQDSTVILSISCPLVRKLRLRRIGVTDPSRVDQDLIDKKRNLSNPTSSSY</sequence>
<dbReference type="AlphaFoldDB" id="A0A0V0Y5F0"/>
<accession>A0A0V0Y5F0</accession>
<name>A0A0V0Y5F0_TRIPS</name>
<gene>
    <name evidence="1" type="ORF">T4E_11374</name>
</gene>
<comment type="caution">
    <text evidence="1">The sequence shown here is derived from an EMBL/GenBank/DDBJ whole genome shotgun (WGS) entry which is preliminary data.</text>
</comment>
<proteinExistence type="predicted"/>
<evidence type="ECO:0000313" key="2">
    <source>
        <dbReference type="Proteomes" id="UP000054815"/>
    </source>
</evidence>
<dbReference type="Proteomes" id="UP000054815">
    <property type="component" value="Unassembled WGS sequence"/>
</dbReference>